<dbReference type="SMART" id="SM00345">
    <property type="entry name" value="HTH_GNTR"/>
    <property type="match status" value="1"/>
</dbReference>
<organism evidence="5">
    <name type="scientific">mine drainage metagenome</name>
    <dbReference type="NCBI Taxonomy" id="410659"/>
    <lineage>
        <taxon>unclassified sequences</taxon>
        <taxon>metagenomes</taxon>
        <taxon>ecological metagenomes</taxon>
    </lineage>
</organism>
<name>T1CG60_9ZZZZ</name>
<dbReference type="AlphaFoldDB" id="T1CG60"/>
<dbReference type="InterPro" id="IPR000524">
    <property type="entry name" value="Tscrpt_reg_HTH_GntR"/>
</dbReference>
<dbReference type="SUPFAM" id="SSF46785">
    <property type="entry name" value="Winged helix' DNA-binding domain"/>
    <property type="match status" value="1"/>
</dbReference>
<feature type="non-terminal residue" evidence="5">
    <location>
        <position position="1"/>
    </location>
</feature>
<reference evidence="5" key="1">
    <citation type="submission" date="2013-08" db="EMBL/GenBank/DDBJ databases">
        <authorList>
            <person name="Mendez C."/>
            <person name="Richter M."/>
            <person name="Ferrer M."/>
            <person name="Sanchez J."/>
        </authorList>
    </citation>
    <scope>NUCLEOTIDE SEQUENCE</scope>
</reference>
<dbReference type="PANTHER" id="PTHR43537">
    <property type="entry name" value="TRANSCRIPTIONAL REGULATOR, GNTR FAMILY"/>
    <property type="match status" value="1"/>
</dbReference>
<dbReference type="Pfam" id="PF07729">
    <property type="entry name" value="FCD"/>
    <property type="match status" value="1"/>
</dbReference>
<sequence length="208" mass="22266">PRAKALRLHGTIARDIGVRIVSGQLAPGRVLEGEIVASEQLRVSRTAYREALRILAAKGLVESRPKLGTRVSESRAWHLLDPDVVSWIFSAQPDARLLAGLFELRAIVEPAAAALAAARRSREQLRTMRLALDAMATESLAVEAGRQADRQFHSALFEASGNPFLASLTSGIAAAVTWTTIFKQRGAPLARNPLARSTAACTEAVGPA</sequence>
<dbReference type="InterPro" id="IPR011711">
    <property type="entry name" value="GntR_C"/>
</dbReference>
<dbReference type="GO" id="GO:0003700">
    <property type="term" value="F:DNA-binding transcription factor activity"/>
    <property type="evidence" value="ECO:0007669"/>
    <property type="project" value="InterPro"/>
</dbReference>
<gene>
    <name evidence="5" type="ORF">B1A_08562</name>
</gene>
<dbReference type="EMBL" id="AUZX01006110">
    <property type="protein sequence ID" value="EQD65249.1"/>
    <property type="molecule type" value="Genomic_DNA"/>
</dbReference>
<dbReference type="InterPro" id="IPR008920">
    <property type="entry name" value="TF_FadR/GntR_C"/>
</dbReference>
<dbReference type="Gene3D" id="1.20.120.530">
    <property type="entry name" value="GntR ligand-binding domain-like"/>
    <property type="match status" value="1"/>
</dbReference>
<proteinExistence type="predicted"/>
<evidence type="ECO:0000256" key="1">
    <source>
        <dbReference type="ARBA" id="ARBA00023015"/>
    </source>
</evidence>
<evidence type="ECO:0000256" key="2">
    <source>
        <dbReference type="ARBA" id="ARBA00023125"/>
    </source>
</evidence>
<feature type="non-terminal residue" evidence="5">
    <location>
        <position position="208"/>
    </location>
</feature>
<dbReference type="InterPro" id="IPR036388">
    <property type="entry name" value="WH-like_DNA-bd_sf"/>
</dbReference>
<evidence type="ECO:0000256" key="3">
    <source>
        <dbReference type="ARBA" id="ARBA00023163"/>
    </source>
</evidence>
<reference evidence="5" key="2">
    <citation type="journal article" date="2014" name="ISME J.">
        <title>Microbial stratification in low pH oxic and suboxic macroscopic growths along an acid mine drainage.</title>
        <authorList>
            <person name="Mendez-Garcia C."/>
            <person name="Mesa V."/>
            <person name="Sprenger R.R."/>
            <person name="Richter M."/>
            <person name="Diez M.S."/>
            <person name="Solano J."/>
            <person name="Bargiela R."/>
            <person name="Golyshina O.V."/>
            <person name="Manteca A."/>
            <person name="Ramos J.L."/>
            <person name="Gallego J.R."/>
            <person name="Llorente I."/>
            <person name="Martins Dos Santos V.A."/>
            <person name="Jensen O.N."/>
            <person name="Pelaez A.I."/>
            <person name="Sanchez J."/>
            <person name="Ferrer M."/>
        </authorList>
    </citation>
    <scope>NUCLEOTIDE SEQUENCE</scope>
</reference>
<protein>
    <submittedName>
        <fullName evidence="5">GntR family transcriptional regulator</fullName>
    </submittedName>
</protein>
<comment type="caution">
    <text evidence="5">The sequence shown here is derived from an EMBL/GenBank/DDBJ whole genome shotgun (WGS) entry which is preliminary data.</text>
</comment>
<feature type="domain" description="HTH gntR-type" evidence="4">
    <location>
        <begin position="6"/>
        <end position="74"/>
    </location>
</feature>
<dbReference type="SMART" id="SM00895">
    <property type="entry name" value="FCD"/>
    <property type="match status" value="1"/>
</dbReference>
<evidence type="ECO:0000259" key="4">
    <source>
        <dbReference type="PROSITE" id="PS50949"/>
    </source>
</evidence>
<dbReference type="PANTHER" id="PTHR43537:SF44">
    <property type="entry name" value="GNTR FAMILY REGULATORY PROTEIN"/>
    <property type="match status" value="1"/>
</dbReference>
<keyword evidence="1" id="KW-0805">Transcription regulation</keyword>
<accession>T1CG60</accession>
<dbReference type="GO" id="GO:0003677">
    <property type="term" value="F:DNA binding"/>
    <property type="evidence" value="ECO:0007669"/>
    <property type="project" value="UniProtKB-KW"/>
</dbReference>
<keyword evidence="3" id="KW-0804">Transcription</keyword>
<dbReference type="InterPro" id="IPR036390">
    <property type="entry name" value="WH_DNA-bd_sf"/>
</dbReference>
<dbReference type="Pfam" id="PF00392">
    <property type="entry name" value="GntR"/>
    <property type="match status" value="1"/>
</dbReference>
<dbReference type="PROSITE" id="PS50949">
    <property type="entry name" value="HTH_GNTR"/>
    <property type="match status" value="1"/>
</dbReference>
<dbReference type="Gene3D" id="1.10.10.10">
    <property type="entry name" value="Winged helix-like DNA-binding domain superfamily/Winged helix DNA-binding domain"/>
    <property type="match status" value="1"/>
</dbReference>
<keyword evidence="2" id="KW-0238">DNA-binding</keyword>
<dbReference type="SUPFAM" id="SSF48008">
    <property type="entry name" value="GntR ligand-binding domain-like"/>
    <property type="match status" value="1"/>
</dbReference>
<dbReference type="CDD" id="cd07377">
    <property type="entry name" value="WHTH_GntR"/>
    <property type="match status" value="1"/>
</dbReference>
<evidence type="ECO:0000313" key="5">
    <source>
        <dbReference type="EMBL" id="EQD65249.1"/>
    </source>
</evidence>